<evidence type="ECO:0000256" key="3">
    <source>
        <dbReference type="ARBA" id="ARBA00022989"/>
    </source>
</evidence>
<keyword evidence="4 5" id="KW-0472">Membrane</keyword>
<dbReference type="Pfam" id="PF01040">
    <property type="entry name" value="UbiA"/>
    <property type="match status" value="1"/>
</dbReference>
<evidence type="ECO:0000256" key="1">
    <source>
        <dbReference type="ARBA" id="ARBA00004141"/>
    </source>
</evidence>
<keyword evidence="3 5" id="KW-1133">Transmembrane helix</keyword>
<feature type="transmembrane region" description="Helical" evidence="5">
    <location>
        <begin position="143"/>
        <end position="165"/>
    </location>
</feature>
<feature type="transmembrane region" description="Helical" evidence="5">
    <location>
        <begin position="239"/>
        <end position="259"/>
    </location>
</feature>
<feature type="transmembrane region" description="Helical" evidence="5">
    <location>
        <begin position="171"/>
        <end position="193"/>
    </location>
</feature>
<dbReference type="AlphaFoldDB" id="A0A1I3VSM0"/>
<dbReference type="Gene3D" id="1.10.357.140">
    <property type="entry name" value="UbiA prenyltransferase"/>
    <property type="match status" value="1"/>
</dbReference>
<keyword evidence="6" id="KW-0808">Transferase</keyword>
<evidence type="ECO:0000256" key="2">
    <source>
        <dbReference type="ARBA" id="ARBA00022692"/>
    </source>
</evidence>
<evidence type="ECO:0000256" key="5">
    <source>
        <dbReference type="SAM" id="Phobius"/>
    </source>
</evidence>
<dbReference type="GO" id="GO:0016020">
    <property type="term" value="C:membrane"/>
    <property type="evidence" value="ECO:0007669"/>
    <property type="project" value="UniProtKB-SubCell"/>
</dbReference>
<dbReference type="GO" id="GO:0016765">
    <property type="term" value="F:transferase activity, transferring alkyl or aryl (other than methyl) groups"/>
    <property type="evidence" value="ECO:0007669"/>
    <property type="project" value="InterPro"/>
</dbReference>
<evidence type="ECO:0000256" key="4">
    <source>
        <dbReference type="ARBA" id="ARBA00023136"/>
    </source>
</evidence>
<accession>A0A1I3VSM0</accession>
<feature type="transmembrane region" description="Helical" evidence="5">
    <location>
        <begin position="214"/>
        <end position="233"/>
    </location>
</feature>
<comment type="subcellular location">
    <subcellularLocation>
        <location evidence="1">Membrane</location>
        <topology evidence="1">Multi-pass membrane protein</topology>
    </subcellularLocation>
</comment>
<reference evidence="6 7" key="1">
    <citation type="submission" date="2016-10" db="EMBL/GenBank/DDBJ databases">
        <authorList>
            <person name="de Groot N.N."/>
        </authorList>
    </citation>
    <scope>NUCLEOTIDE SEQUENCE [LARGE SCALE GENOMIC DNA]</scope>
    <source>
        <strain evidence="6 7">DSM 44468</strain>
    </source>
</reference>
<feature type="transmembrane region" description="Helical" evidence="5">
    <location>
        <begin position="115"/>
        <end position="131"/>
    </location>
</feature>
<protein>
    <submittedName>
        <fullName evidence="6">4-hydroxybenzoate polyprenyltransferase</fullName>
    </submittedName>
</protein>
<organism evidence="6 7">
    <name type="scientific">Amycolatopsis sacchari</name>
    <dbReference type="NCBI Taxonomy" id="115433"/>
    <lineage>
        <taxon>Bacteria</taxon>
        <taxon>Bacillati</taxon>
        <taxon>Actinomycetota</taxon>
        <taxon>Actinomycetes</taxon>
        <taxon>Pseudonocardiales</taxon>
        <taxon>Pseudonocardiaceae</taxon>
        <taxon>Amycolatopsis</taxon>
    </lineage>
</organism>
<feature type="transmembrane region" description="Helical" evidence="5">
    <location>
        <begin position="44"/>
        <end position="64"/>
    </location>
</feature>
<feature type="transmembrane region" description="Helical" evidence="5">
    <location>
        <begin position="90"/>
        <end position="109"/>
    </location>
</feature>
<keyword evidence="2 5" id="KW-0812">Transmembrane</keyword>
<proteinExistence type="predicted"/>
<dbReference type="Proteomes" id="UP000199025">
    <property type="component" value="Unassembled WGS sequence"/>
</dbReference>
<gene>
    <name evidence="6" type="ORF">SAMN05421835_111207</name>
</gene>
<dbReference type="InterPro" id="IPR044878">
    <property type="entry name" value="UbiA_sf"/>
</dbReference>
<dbReference type="InterPro" id="IPR000537">
    <property type="entry name" value="UbiA_prenyltransferase"/>
</dbReference>
<evidence type="ECO:0000313" key="7">
    <source>
        <dbReference type="Proteomes" id="UP000199025"/>
    </source>
</evidence>
<evidence type="ECO:0000313" key="6">
    <source>
        <dbReference type="EMBL" id="SFJ98404.1"/>
    </source>
</evidence>
<sequence>MRPSWHDVVVLHRLQFPLPVNYVCYALWGCLFAGPALLRTPAALLAVAADLLLIVAPLALNVAVDMATDSQHADKGYLAGAAGRIGRSRALNWSIAELAVAFAAVVAIGVGWGRWWPLGIAVVTVAAQLLYNVEPARLKRRGLAGSVAFGVASVGLPVLLGYTAVAPAVPATVWLIIAGASLISVGRTVWWALPDYDADVASRIATPTVRYGPARTLVVACGFVVVGLVLLGWGLWARYGAWALLGLAPHGGFLALLVAQLPATLRGHPPRAGSQLRRTLPVATLGEVLTALVPLLGG</sequence>
<feature type="transmembrane region" description="Helical" evidence="5">
    <location>
        <begin position="20"/>
        <end position="38"/>
    </location>
</feature>
<dbReference type="EMBL" id="FORP01000011">
    <property type="protein sequence ID" value="SFJ98404.1"/>
    <property type="molecule type" value="Genomic_DNA"/>
</dbReference>
<keyword evidence="7" id="KW-1185">Reference proteome</keyword>
<name>A0A1I3VSM0_9PSEU</name>
<dbReference type="STRING" id="115433.SAMN05421835_111207"/>